<name>A0A9P9DD43_9HYPO</name>
<comment type="caution">
    <text evidence="2">The sequence shown here is derived from an EMBL/GenBank/DDBJ whole genome shotgun (WGS) entry which is preliminary data.</text>
</comment>
<evidence type="ECO:0000313" key="2">
    <source>
        <dbReference type="EMBL" id="KAH7116621.1"/>
    </source>
</evidence>
<feature type="transmembrane region" description="Helical" evidence="1">
    <location>
        <begin position="62"/>
        <end position="83"/>
    </location>
</feature>
<proteinExistence type="predicted"/>
<dbReference type="AlphaFoldDB" id="A0A9P9DD43"/>
<feature type="transmembrane region" description="Helical" evidence="1">
    <location>
        <begin position="152"/>
        <end position="174"/>
    </location>
</feature>
<organism evidence="2 3">
    <name type="scientific">Dactylonectria estremocensis</name>
    <dbReference type="NCBI Taxonomy" id="1079267"/>
    <lineage>
        <taxon>Eukaryota</taxon>
        <taxon>Fungi</taxon>
        <taxon>Dikarya</taxon>
        <taxon>Ascomycota</taxon>
        <taxon>Pezizomycotina</taxon>
        <taxon>Sordariomycetes</taxon>
        <taxon>Hypocreomycetidae</taxon>
        <taxon>Hypocreales</taxon>
        <taxon>Nectriaceae</taxon>
        <taxon>Dactylonectria</taxon>
    </lineage>
</organism>
<accession>A0A9P9DD43</accession>
<keyword evidence="1" id="KW-1133">Transmembrane helix</keyword>
<feature type="transmembrane region" description="Helical" evidence="1">
    <location>
        <begin position="89"/>
        <end position="107"/>
    </location>
</feature>
<reference evidence="2" key="1">
    <citation type="journal article" date="2021" name="Nat. Commun.">
        <title>Genetic determinants of endophytism in the Arabidopsis root mycobiome.</title>
        <authorList>
            <person name="Mesny F."/>
            <person name="Miyauchi S."/>
            <person name="Thiergart T."/>
            <person name="Pickel B."/>
            <person name="Atanasova L."/>
            <person name="Karlsson M."/>
            <person name="Huettel B."/>
            <person name="Barry K.W."/>
            <person name="Haridas S."/>
            <person name="Chen C."/>
            <person name="Bauer D."/>
            <person name="Andreopoulos W."/>
            <person name="Pangilinan J."/>
            <person name="LaButti K."/>
            <person name="Riley R."/>
            <person name="Lipzen A."/>
            <person name="Clum A."/>
            <person name="Drula E."/>
            <person name="Henrissat B."/>
            <person name="Kohler A."/>
            <person name="Grigoriev I.V."/>
            <person name="Martin F.M."/>
            <person name="Hacquard S."/>
        </authorList>
    </citation>
    <scope>NUCLEOTIDE SEQUENCE</scope>
    <source>
        <strain evidence="2">MPI-CAGE-AT-0021</strain>
    </source>
</reference>
<gene>
    <name evidence="2" type="ORF">B0J13DRAFT_459136</name>
</gene>
<dbReference type="Proteomes" id="UP000717696">
    <property type="component" value="Unassembled WGS sequence"/>
</dbReference>
<keyword evidence="1" id="KW-0472">Membrane</keyword>
<feature type="non-terminal residue" evidence="2">
    <location>
        <position position="1"/>
    </location>
</feature>
<evidence type="ECO:0000313" key="3">
    <source>
        <dbReference type="Proteomes" id="UP000717696"/>
    </source>
</evidence>
<keyword evidence="1" id="KW-0812">Transmembrane</keyword>
<feature type="transmembrane region" description="Helical" evidence="1">
    <location>
        <begin position="22"/>
        <end position="42"/>
    </location>
</feature>
<protein>
    <submittedName>
        <fullName evidence="2">Uncharacterized protein</fullName>
    </submittedName>
</protein>
<evidence type="ECO:0000256" key="1">
    <source>
        <dbReference type="SAM" id="Phobius"/>
    </source>
</evidence>
<sequence>VSLVCVCLFVLVKFNHSWSREIWLICLMGGWILLELTALILFSIEYGRYSKLPQALARSIHIILATMSLWGVAIIQITAIIYSFAVLKWIAILELVKVILIVIFAMVPEIPTPLELAYIAPVTSQAAAVGVIPFTARGIPSERVPKRTADHLWLLGLLLMTVSALVLGLSLAGYYERLMFPQWLLYMTISTVGYRLSESSIKLI</sequence>
<keyword evidence="3" id="KW-1185">Reference proteome</keyword>
<dbReference type="EMBL" id="JAGMUU010000035">
    <property type="protein sequence ID" value="KAH7116621.1"/>
    <property type="molecule type" value="Genomic_DNA"/>
</dbReference>
<dbReference type="OrthoDB" id="5098353at2759"/>